<accession>A0A1Y3ARX8</accession>
<protein>
    <submittedName>
        <fullName evidence="2">Uncharacterized protein</fullName>
    </submittedName>
</protein>
<dbReference type="Proteomes" id="UP000194236">
    <property type="component" value="Unassembled WGS sequence"/>
</dbReference>
<dbReference type="EMBL" id="MUJZ01064857">
    <property type="protein sequence ID" value="OTF70618.1"/>
    <property type="molecule type" value="Genomic_DNA"/>
</dbReference>
<proteinExistence type="predicted"/>
<dbReference type="AlphaFoldDB" id="A0A1Y3ARX8"/>
<evidence type="ECO:0000313" key="3">
    <source>
        <dbReference type="Proteomes" id="UP000194236"/>
    </source>
</evidence>
<feature type="compositionally biased region" description="Polar residues" evidence="1">
    <location>
        <begin position="26"/>
        <end position="43"/>
    </location>
</feature>
<gene>
    <name evidence="2" type="ORF">BLA29_013106</name>
</gene>
<feature type="region of interest" description="Disordered" evidence="1">
    <location>
        <begin position="1"/>
        <end position="43"/>
    </location>
</feature>
<evidence type="ECO:0000313" key="2">
    <source>
        <dbReference type="EMBL" id="OTF70618.1"/>
    </source>
</evidence>
<name>A0A1Y3ARX8_EURMA</name>
<evidence type="ECO:0000256" key="1">
    <source>
        <dbReference type="SAM" id="MobiDB-lite"/>
    </source>
</evidence>
<organism evidence="2 3">
    <name type="scientific">Euroglyphus maynei</name>
    <name type="common">Mayne's house dust mite</name>
    <dbReference type="NCBI Taxonomy" id="6958"/>
    <lineage>
        <taxon>Eukaryota</taxon>
        <taxon>Metazoa</taxon>
        <taxon>Ecdysozoa</taxon>
        <taxon>Arthropoda</taxon>
        <taxon>Chelicerata</taxon>
        <taxon>Arachnida</taxon>
        <taxon>Acari</taxon>
        <taxon>Acariformes</taxon>
        <taxon>Sarcoptiformes</taxon>
        <taxon>Astigmata</taxon>
        <taxon>Psoroptidia</taxon>
        <taxon>Analgoidea</taxon>
        <taxon>Pyroglyphidae</taxon>
        <taxon>Pyroglyphinae</taxon>
        <taxon>Euroglyphus</taxon>
    </lineage>
</organism>
<sequence length="130" mass="13600">MNHDSLAPPTIIPPQTSHHHHFHPEGSSSTQTRSSPATATGSSNLSAAAAAAAAAAYQAHSLFAHTNPSFLNSSLPFYPYHPHPHHSMAAAFTSGAYPVGSGTAAAFPNAESFFQTNSMFTITIITISKQ</sequence>
<reference evidence="2 3" key="1">
    <citation type="submission" date="2017-03" db="EMBL/GenBank/DDBJ databases">
        <title>Genome Survey of Euroglyphus maynei.</title>
        <authorList>
            <person name="Arlian L.G."/>
            <person name="Morgan M.S."/>
            <person name="Rider S.D."/>
        </authorList>
    </citation>
    <scope>NUCLEOTIDE SEQUENCE [LARGE SCALE GENOMIC DNA]</scope>
    <source>
        <strain evidence="2">Arlian Lab</strain>
        <tissue evidence="2">Whole body</tissue>
    </source>
</reference>
<comment type="caution">
    <text evidence="2">The sequence shown here is derived from an EMBL/GenBank/DDBJ whole genome shotgun (WGS) entry which is preliminary data.</text>
</comment>
<keyword evidence="3" id="KW-1185">Reference proteome</keyword>